<feature type="domain" description="HTH cro/C1-type" evidence="1">
    <location>
        <begin position="11"/>
        <end position="66"/>
    </location>
</feature>
<dbReference type="GO" id="GO:0003677">
    <property type="term" value="F:DNA binding"/>
    <property type="evidence" value="ECO:0007669"/>
    <property type="project" value="InterPro"/>
</dbReference>
<dbReference type="PROSITE" id="PS50943">
    <property type="entry name" value="HTH_CROC1"/>
    <property type="match status" value="1"/>
</dbReference>
<gene>
    <name evidence="2" type="ORF">AMURIS_05324</name>
</gene>
<sequence length="270" mass="31201">MLRATTIQERLWELRKDKGLNLEELSKATGISKSALASYEANDYKEINHGNLVTLADFYQVSVDYLLCRTENREQANTPLMELHLTDEMVALLKSGRINNRLLCEIATNDKFEQLMTDTEIYIDGHATSTFRTLYESLEEQRQTIVQKYKQAENDFYSKTILAAEVKEEDFFCHVTHKTWDAILHDIRKAHEHDIDSTPDYSAAKKVALDIRKAIQSSGDYLGKVWAVIFNMLGIDFYKLPPDEQKILKKILSKSPNIKNSPFNFRRKGK</sequence>
<evidence type="ECO:0000259" key="1">
    <source>
        <dbReference type="PROSITE" id="PS50943"/>
    </source>
</evidence>
<dbReference type="EMBL" id="OFSM01000055">
    <property type="protein sequence ID" value="SOY32559.1"/>
    <property type="molecule type" value="Genomic_DNA"/>
</dbReference>
<dbReference type="AlphaFoldDB" id="A0A2K4ZQ20"/>
<accession>A0A2K4ZQ20</accession>
<dbReference type="Gene3D" id="1.10.260.40">
    <property type="entry name" value="lambda repressor-like DNA-binding domains"/>
    <property type="match status" value="1"/>
</dbReference>
<evidence type="ECO:0000313" key="3">
    <source>
        <dbReference type="Proteomes" id="UP000236311"/>
    </source>
</evidence>
<evidence type="ECO:0000313" key="2">
    <source>
        <dbReference type="EMBL" id="SOY32559.1"/>
    </source>
</evidence>
<keyword evidence="3" id="KW-1185">Reference proteome</keyword>
<dbReference type="SMART" id="SM00530">
    <property type="entry name" value="HTH_XRE"/>
    <property type="match status" value="1"/>
</dbReference>
<dbReference type="Proteomes" id="UP000236311">
    <property type="component" value="Unassembled WGS sequence"/>
</dbReference>
<dbReference type="OrthoDB" id="9812239at2"/>
<protein>
    <submittedName>
        <fullName evidence="2">Helix-turn-helix domain protein</fullName>
    </submittedName>
</protein>
<dbReference type="SUPFAM" id="SSF47413">
    <property type="entry name" value="lambda repressor-like DNA-binding domains"/>
    <property type="match status" value="1"/>
</dbReference>
<reference evidence="2 3" key="1">
    <citation type="submission" date="2018-01" db="EMBL/GenBank/DDBJ databases">
        <authorList>
            <person name="Gaut B.S."/>
            <person name="Morton B.R."/>
            <person name="Clegg M.T."/>
            <person name="Duvall M.R."/>
        </authorList>
    </citation>
    <scope>NUCLEOTIDE SEQUENCE [LARGE SCALE GENOMIC DNA]</scope>
    <source>
        <strain evidence="2">GP69</strain>
    </source>
</reference>
<organism evidence="2 3">
    <name type="scientific">Acetatifactor muris</name>
    <dbReference type="NCBI Taxonomy" id="879566"/>
    <lineage>
        <taxon>Bacteria</taxon>
        <taxon>Bacillati</taxon>
        <taxon>Bacillota</taxon>
        <taxon>Clostridia</taxon>
        <taxon>Lachnospirales</taxon>
        <taxon>Lachnospiraceae</taxon>
        <taxon>Acetatifactor</taxon>
    </lineage>
</organism>
<dbReference type="InterPro" id="IPR010982">
    <property type="entry name" value="Lambda_DNA-bd_dom_sf"/>
</dbReference>
<dbReference type="CDD" id="cd00093">
    <property type="entry name" value="HTH_XRE"/>
    <property type="match status" value="1"/>
</dbReference>
<proteinExistence type="predicted"/>
<name>A0A2K4ZQ20_9FIRM</name>
<dbReference type="Pfam" id="PF01381">
    <property type="entry name" value="HTH_3"/>
    <property type="match status" value="1"/>
</dbReference>
<dbReference type="RefSeq" id="WP_103242494.1">
    <property type="nucleotide sequence ID" value="NZ_JANJZD010000023.1"/>
</dbReference>
<dbReference type="InterPro" id="IPR001387">
    <property type="entry name" value="Cro/C1-type_HTH"/>
</dbReference>